<sequence length="183" mass="20476">MTDYTYFTDGAATMHHKNGKYVREAGGWAFVLLVGGQEVSSRPGGCPLTTNNEMELYAIYASMRDFLSKAQSGDYIQICSDSSYCIDIFTKWAVNWEKRGWKRGRNKPIENLKIIKSIWKLMGDIENKSCVLVFTKVKGHSSNPYNNKADNLAVNAKKLAFESGETIGYGNENMLLGGKSKYA</sequence>
<evidence type="ECO:0000256" key="4">
    <source>
        <dbReference type="ARBA" id="ARBA00022722"/>
    </source>
</evidence>
<dbReference type="PROSITE" id="PS50879">
    <property type="entry name" value="RNASE_H_1"/>
    <property type="match status" value="1"/>
</dbReference>
<keyword evidence="6" id="KW-0255">Endonuclease</keyword>
<comment type="similarity">
    <text evidence="2">Belongs to the RNase H family.</text>
</comment>
<evidence type="ECO:0000256" key="5">
    <source>
        <dbReference type="ARBA" id="ARBA00022723"/>
    </source>
</evidence>
<comment type="catalytic activity">
    <reaction evidence="1">
        <text>Endonucleolytic cleavage to 5'-phosphomonoester.</text>
        <dbReference type="EC" id="3.1.26.4"/>
    </reaction>
</comment>
<evidence type="ECO:0000313" key="9">
    <source>
        <dbReference type="EMBL" id="MBE6510691.1"/>
    </source>
</evidence>
<dbReference type="GO" id="GO:0046872">
    <property type="term" value="F:metal ion binding"/>
    <property type="evidence" value="ECO:0007669"/>
    <property type="project" value="UniProtKB-KW"/>
</dbReference>
<evidence type="ECO:0000256" key="6">
    <source>
        <dbReference type="ARBA" id="ARBA00022759"/>
    </source>
</evidence>
<keyword evidence="4" id="KW-0540">Nuclease</keyword>
<keyword evidence="7" id="KW-0378">Hydrolase</keyword>
<dbReference type="PANTHER" id="PTHR10642">
    <property type="entry name" value="RIBONUCLEASE H1"/>
    <property type="match status" value="1"/>
</dbReference>
<keyword evidence="5" id="KW-0479">Metal-binding</keyword>
<dbReference type="EC" id="3.1.26.4" evidence="3"/>
<dbReference type="GO" id="GO:0043137">
    <property type="term" value="P:DNA replication, removal of RNA primer"/>
    <property type="evidence" value="ECO:0007669"/>
    <property type="project" value="TreeGrafter"/>
</dbReference>
<name>A0A8T3VMW1_9EURY</name>
<protein>
    <recommendedName>
        <fullName evidence="3">ribonuclease H</fullName>
        <ecNumber evidence="3">3.1.26.4</ecNumber>
    </recommendedName>
</protein>
<evidence type="ECO:0000259" key="8">
    <source>
        <dbReference type="PROSITE" id="PS50879"/>
    </source>
</evidence>
<dbReference type="InterPro" id="IPR002156">
    <property type="entry name" value="RNaseH_domain"/>
</dbReference>
<dbReference type="EMBL" id="SUTF01000006">
    <property type="protein sequence ID" value="MBE6510691.1"/>
    <property type="molecule type" value="Genomic_DNA"/>
</dbReference>
<dbReference type="SUPFAM" id="SSF53098">
    <property type="entry name" value="Ribonuclease H-like"/>
    <property type="match status" value="1"/>
</dbReference>
<evidence type="ECO:0000256" key="2">
    <source>
        <dbReference type="ARBA" id="ARBA00005300"/>
    </source>
</evidence>
<proteinExistence type="inferred from homology"/>
<feature type="domain" description="RNase H type-1" evidence="8">
    <location>
        <begin position="1"/>
        <end position="158"/>
    </location>
</feature>
<dbReference type="AlphaFoldDB" id="A0A8T3VMW1"/>
<dbReference type="Gene3D" id="3.30.420.10">
    <property type="entry name" value="Ribonuclease H-like superfamily/Ribonuclease H"/>
    <property type="match status" value="1"/>
</dbReference>
<evidence type="ECO:0000313" key="10">
    <source>
        <dbReference type="Proteomes" id="UP000713479"/>
    </source>
</evidence>
<dbReference type="InterPro" id="IPR012337">
    <property type="entry name" value="RNaseH-like_sf"/>
</dbReference>
<dbReference type="InterPro" id="IPR050092">
    <property type="entry name" value="RNase_H"/>
</dbReference>
<evidence type="ECO:0000256" key="3">
    <source>
        <dbReference type="ARBA" id="ARBA00012180"/>
    </source>
</evidence>
<evidence type="ECO:0000256" key="1">
    <source>
        <dbReference type="ARBA" id="ARBA00000077"/>
    </source>
</evidence>
<organism evidence="9 10">
    <name type="scientific">Methanobrevibacter millerae</name>
    <dbReference type="NCBI Taxonomy" id="230361"/>
    <lineage>
        <taxon>Archaea</taxon>
        <taxon>Methanobacteriati</taxon>
        <taxon>Methanobacteriota</taxon>
        <taxon>Methanomada group</taxon>
        <taxon>Methanobacteria</taxon>
        <taxon>Methanobacteriales</taxon>
        <taxon>Methanobacteriaceae</taxon>
        <taxon>Methanobrevibacter</taxon>
    </lineage>
</organism>
<dbReference type="PANTHER" id="PTHR10642:SF26">
    <property type="entry name" value="RIBONUCLEASE H1"/>
    <property type="match status" value="1"/>
</dbReference>
<dbReference type="GO" id="GO:0003676">
    <property type="term" value="F:nucleic acid binding"/>
    <property type="evidence" value="ECO:0007669"/>
    <property type="project" value="InterPro"/>
</dbReference>
<dbReference type="GO" id="GO:0004523">
    <property type="term" value="F:RNA-DNA hybrid ribonuclease activity"/>
    <property type="evidence" value="ECO:0007669"/>
    <property type="project" value="UniProtKB-EC"/>
</dbReference>
<reference evidence="9" key="1">
    <citation type="submission" date="2019-04" db="EMBL/GenBank/DDBJ databases">
        <title>Evolution of Biomass-Degrading Anaerobic Consortia Revealed by Metagenomics.</title>
        <authorList>
            <person name="Peng X."/>
        </authorList>
    </citation>
    <scope>NUCLEOTIDE SEQUENCE</scope>
    <source>
        <strain evidence="9">SIG13</strain>
    </source>
</reference>
<dbReference type="InterPro" id="IPR036397">
    <property type="entry name" value="RNaseH_sf"/>
</dbReference>
<accession>A0A8T3VMW1</accession>
<gene>
    <name evidence="9" type="ORF">E7Z74_05430</name>
</gene>
<dbReference type="Proteomes" id="UP000713479">
    <property type="component" value="Unassembled WGS sequence"/>
</dbReference>
<evidence type="ECO:0000256" key="7">
    <source>
        <dbReference type="ARBA" id="ARBA00022801"/>
    </source>
</evidence>
<comment type="caution">
    <text evidence="9">The sequence shown here is derived from an EMBL/GenBank/DDBJ whole genome shotgun (WGS) entry which is preliminary data.</text>
</comment>
<dbReference type="Pfam" id="PF00075">
    <property type="entry name" value="RNase_H"/>
    <property type="match status" value="1"/>
</dbReference>